<keyword evidence="2" id="KW-0328">Glycosyltransferase</keyword>
<dbReference type="PANTHER" id="PTHR20961">
    <property type="entry name" value="GLYCOSYLTRANSFERASE"/>
    <property type="match status" value="1"/>
</dbReference>
<dbReference type="GO" id="GO:0097363">
    <property type="term" value="F:protein O-acetylglucosaminyltransferase activity"/>
    <property type="evidence" value="ECO:0007669"/>
    <property type="project" value="TreeGrafter"/>
</dbReference>
<dbReference type="GO" id="GO:0016020">
    <property type="term" value="C:membrane"/>
    <property type="evidence" value="ECO:0007669"/>
    <property type="project" value="UniProtKB-SubCell"/>
</dbReference>
<evidence type="ECO:0000259" key="9">
    <source>
        <dbReference type="Pfam" id="PF04577"/>
    </source>
</evidence>
<feature type="chain" id="PRO_5034272406" description="Glycosyltransferase 61 catalytic domain-containing protein" evidence="8">
    <location>
        <begin position="27"/>
        <end position="472"/>
    </location>
</feature>
<dbReference type="InterPro" id="IPR007657">
    <property type="entry name" value="Glycosyltransferase_61"/>
</dbReference>
<keyword evidence="6" id="KW-0472">Membrane</keyword>
<dbReference type="EMBL" id="JAACJL010000031">
    <property type="protein sequence ID" value="KAF4616544.1"/>
    <property type="molecule type" value="Genomic_DNA"/>
</dbReference>
<sequence length="472" mass="53171">MLTRRQQFTLFLIVTSFILLLYNTRGSEVIERAYSPWRSYPPSRLTGNFPLLQEKSQQIPILETTLSGNLAPVTGFTMFDRLYVKNGTIFVVSSIPAVFPDPKLILARPLDVGHGDSVDPTPKELQVVTPEQAKFMLDNRATVIGGMSFILYDTAQFMGHYYHWWGELILGAMRVYSSLALVPEIETPLPTPARFLLPNIMNHDWRDPAGVNGPLMRAAFPEASIERMDLWEDIIDLNSTFVFERAMIVSRPAAHRHPLASVWYKMISSTMNATVPPFFWEPLRKRLITNTIGYVPVLNNAGVVVSPPNSLAPVVTYVSRQNHGRSLLPSDHEKLVEALRGLEEEGICVVNVVAMETMTFTDQIETAARSTIMLGIHGNGLTHQLWMPSGPRSTVIEIYFPKAYAHDYEILARNMGHKHYAVWNDTTLTYPAGQWYHGVEWGNRTDFNGFSIPVHGPTVAAVIRERLTEPLP</sequence>
<keyword evidence="5" id="KW-1133">Transmembrane helix</keyword>
<evidence type="ECO:0000256" key="7">
    <source>
        <dbReference type="ARBA" id="ARBA00023180"/>
    </source>
</evidence>
<dbReference type="Proteomes" id="UP000521872">
    <property type="component" value="Unassembled WGS sequence"/>
</dbReference>
<dbReference type="Pfam" id="PF04577">
    <property type="entry name" value="Glyco_transf_61"/>
    <property type="match status" value="1"/>
</dbReference>
<keyword evidence="3" id="KW-0808">Transferase</keyword>
<comment type="caution">
    <text evidence="10">The sequence shown here is derived from an EMBL/GenBank/DDBJ whole genome shotgun (WGS) entry which is preliminary data.</text>
</comment>
<protein>
    <recommendedName>
        <fullName evidence="9">Glycosyltransferase 61 catalytic domain-containing protein</fullName>
    </recommendedName>
</protein>
<comment type="subcellular location">
    <subcellularLocation>
        <location evidence="1">Membrane</location>
        <topology evidence="1">Single-pass membrane protein</topology>
    </subcellularLocation>
</comment>
<evidence type="ECO:0000256" key="2">
    <source>
        <dbReference type="ARBA" id="ARBA00022676"/>
    </source>
</evidence>
<keyword evidence="4" id="KW-0812">Transmembrane</keyword>
<name>A0A8H4VQN3_9AGAR</name>
<keyword evidence="8" id="KW-0732">Signal</keyword>
<keyword evidence="7" id="KW-0325">Glycoprotein</keyword>
<dbReference type="InterPro" id="IPR049625">
    <property type="entry name" value="Glyco_transf_61_cat"/>
</dbReference>
<dbReference type="GO" id="GO:0035269">
    <property type="term" value="P:protein O-linked glycosylation via mannose"/>
    <property type="evidence" value="ECO:0007669"/>
    <property type="project" value="TreeGrafter"/>
</dbReference>
<gene>
    <name evidence="10" type="ORF">D9613_008387</name>
</gene>
<feature type="signal peptide" evidence="8">
    <location>
        <begin position="1"/>
        <end position="26"/>
    </location>
</feature>
<organism evidence="10 11">
    <name type="scientific">Agrocybe pediades</name>
    <dbReference type="NCBI Taxonomy" id="84607"/>
    <lineage>
        <taxon>Eukaryota</taxon>
        <taxon>Fungi</taxon>
        <taxon>Dikarya</taxon>
        <taxon>Basidiomycota</taxon>
        <taxon>Agaricomycotina</taxon>
        <taxon>Agaricomycetes</taxon>
        <taxon>Agaricomycetidae</taxon>
        <taxon>Agaricales</taxon>
        <taxon>Agaricineae</taxon>
        <taxon>Strophariaceae</taxon>
        <taxon>Agrocybe</taxon>
    </lineage>
</organism>
<keyword evidence="11" id="KW-1185">Reference proteome</keyword>
<dbReference type="PANTHER" id="PTHR20961:SF38">
    <property type="entry name" value="PROTEIN O-LINKED-MANNOSE BETA-1,4-N-ACETYLGLUCOSAMINYLTRANSFERASE 2"/>
    <property type="match status" value="1"/>
</dbReference>
<evidence type="ECO:0000256" key="6">
    <source>
        <dbReference type="ARBA" id="ARBA00023136"/>
    </source>
</evidence>
<evidence type="ECO:0000256" key="5">
    <source>
        <dbReference type="ARBA" id="ARBA00022989"/>
    </source>
</evidence>
<dbReference type="GO" id="GO:0005783">
    <property type="term" value="C:endoplasmic reticulum"/>
    <property type="evidence" value="ECO:0007669"/>
    <property type="project" value="TreeGrafter"/>
</dbReference>
<reference evidence="10 11" key="1">
    <citation type="submission" date="2019-12" db="EMBL/GenBank/DDBJ databases">
        <authorList>
            <person name="Floudas D."/>
            <person name="Bentzer J."/>
            <person name="Ahren D."/>
            <person name="Johansson T."/>
            <person name="Persson P."/>
            <person name="Tunlid A."/>
        </authorList>
    </citation>
    <scope>NUCLEOTIDE SEQUENCE [LARGE SCALE GENOMIC DNA]</scope>
    <source>
        <strain evidence="10 11">CBS 102.39</strain>
    </source>
</reference>
<dbReference type="AlphaFoldDB" id="A0A8H4VQN3"/>
<evidence type="ECO:0000256" key="3">
    <source>
        <dbReference type="ARBA" id="ARBA00022679"/>
    </source>
</evidence>
<evidence type="ECO:0000313" key="11">
    <source>
        <dbReference type="Proteomes" id="UP000521872"/>
    </source>
</evidence>
<proteinExistence type="predicted"/>
<evidence type="ECO:0000256" key="4">
    <source>
        <dbReference type="ARBA" id="ARBA00022692"/>
    </source>
</evidence>
<evidence type="ECO:0000256" key="1">
    <source>
        <dbReference type="ARBA" id="ARBA00004167"/>
    </source>
</evidence>
<evidence type="ECO:0000313" key="10">
    <source>
        <dbReference type="EMBL" id="KAF4616544.1"/>
    </source>
</evidence>
<evidence type="ECO:0000256" key="8">
    <source>
        <dbReference type="SAM" id="SignalP"/>
    </source>
</evidence>
<accession>A0A8H4VQN3</accession>
<feature type="domain" description="Glycosyltransferase 61 catalytic" evidence="9">
    <location>
        <begin position="161"/>
        <end position="390"/>
    </location>
</feature>